<organism evidence="13 14">
    <name type="scientific">Rubus argutus</name>
    <name type="common">Southern blackberry</name>
    <dbReference type="NCBI Taxonomy" id="59490"/>
    <lineage>
        <taxon>Eukaryota</taxon>
        <taxon>Viridiplantae</taxon>
        <taxon>Streptophyta</taxon>
        <taxon>Embryophyta</taxon>
        <taxon>Tracheophyta</taxon>
        <taxon>Spermatophyta</taxon>
        <taxon>Magnoliopsida</taxon>
        <taxon>eudicotyledons</taxon>
        <taxon>Gunneridae</taxon>
        <taxon>Pentapetalae</taxon>
        <taxon>rosids</taxon>
        <taxon>fabids</taxon>
        <taxon>Rosales</taxon>
        <taxon>Rosaceae</taxon>
        <taxon>Rosoideae</taxon>
        <taxon>Rosoideae incertae sedis</taxon>
        <taxon>Rubus</taxon>
    </lineage>
</organism>
<dbReference type="PANTHER" id="PTHR24282">
    <property type="entry name" value="CYTOCHROME P450 FAMILY MEMBER"/>
    <property type="match status" value="1"/>
</dbReference>
<proteinExistence type="inferred from homology"/>
<evidence type="ECO:0000256" key="9">
    <source>
        <dbReference type="ARBA" id="ARBA00023004"/>
    </source>
</evidence>
<dbReference type="PRINTS" id="PR00464">
    <property type="entry name" value="EP450II"/>
</dbReference>
<evidence type="ECO:0000256" key="5">
    <source>
        <dbReference type="ARBA" id="ARBA00022692"/>
    </source>
</evidence>
<keyword evidence="6" id="KW-0479">Metal-binding</keyword>
<evidence type="ECO:0000256" key="10">
    <source>
        <dbReference type="ARBA" id="ARBA00023033"/>
    </source>
</evidence>
<comment type="caution">
    <text evidence="13">The sequence shown here is derived from an EMBL/GenBank/DDBJ whole genome shotgun (WGS) entry which is preliminary data.</text>
</comment>
<protein>
    <submittedName>
        <fullName evidence="13">Uncharacterized protein</fullName>
    </submittedName>
</protein>
<comment type="similarity">
    <text evidence="3">Belongs to the cytochrome P450 family.</text>
</comment>
<dbReference type="Pfam" id="PF00067">
    <property type="entry name" value="p450"/>
    <property type="match status" value="1"/>
</dbReference>
<dbReference type="SUPFAM" id="SSF48264">
    <property type="entry name" value="Cytochrome P450"/>
    <property type="match status" value="1"/>
</dbReference>
<gene>
    <name evidence="13" type="ORF">M0R45_014481</name>
</gene>
<keyword evidence="10" id="KW-0503">Monooxygenase</keyword>
<sequence length="228" mass="26638">MSLTVASWVALTLVLVSIIVRWAWSVLDWVWFKPKKLEICLREQGFKGNSYRFLYGDMKENSILLKQAKSKPMSLSTSHDIAPQVTPFVDQTVKAYGKNSFDWIGPIPRLLTRGLANYEGEKWAKHRRIINPTFHSEKLKRMLPSFHQSCTEMIKEWESSVSKEDSSCELDVWPFLENMTADVISRTAFGTSYKKGRKIFELQKNKQYMQQKPYKVFTFQDGGFYQLR</sequence>
<dbReference type="EMBL" id="JBEDUW010000003">
    <property type="protein sequence ID" value="KAK9937709.1"/>
    <property type="molecule type" value="Genomic_DNA"/>
</dbReference>
<dbReference type="GO" id="GO:0020037">
    <property type="term" value="F:heme binding"/>
    <property type="evidence" value="ECO:0007669"/>
    <property type="project" value="InterPro"/>
</dbReference>
<keyword evidence="14" id="KW-1185">Reference proteome</keyword>
<keyword evidence="7 12" id="KW-1133">Transmembrane helix</keyword>
<keyword evidence="8" id="KW-0560">Oxidoreductase</keyword>
<keyword evidence="9" id="KW-0408">Iron</keyword>
<evidence type="ECO:0000313" key="13">
    <source>
        <dbReference type="EMBL" id="KAK9937709.1"/>
    </source>
</evidence>
<keyword evidence="4" id="KW-0349">Heme</keyword>
<dbReference type="GO" id="GO:0005506">
    <property type="term" value="F:iron ion binding"/>
    <property type="evidence" value="ECO:0007669"/>
    <property type="project" value="InterPro"/>
</dbReference>
<evidence type="ECO:0000256" key="2">
    <source>
        <dbReference type="ARBA" id="ARBA00004167"/>
    </source>
</evidence>
<dbReference type="AlphaFoldDB" id="A0AAW1XP31"/>
<evidence type="ECO:0000256" key="4">
    <source>
        <dbReference type="ARBA" id="ARBA00022617"/>
    </source>
</evidence>
<evidence type="ECO:0000256" key="12">
    <source>
        <dbReference type="SAM" id="Phobius"/>
    </source>
</evidence>
<dbReference type="PANTHER" id="PTHR24282:SF255">
    <property type="entry name" value="CYTOCHROME P450 72A11-RELATED"/>
    <property type="match status" value="1"/>
</dbReference>
<evidence type="ECO:0000256" key="8">
    <source>
        <dbReference type="ARBA" id="ARBA00023002"/>
    </source>
</evidence>
<dbReference type="GO" id="GO:0016705">
    <property type="term" value="F:oxidoreductase activity, acting on paired donors, with incorporation or reduction of molecular oxygen"/>
    <property type="evidence" value="ECO:0007669"/>
    <property type="project" value="InterPro"/>
</dbReference>
<comment type="subcellular location">
    <subcellularLocation>
        <location evidence="2">Membrane</location>
        <topology evidence="2">Single-pass membrane protein</topology>
    </subcellularLocation>
</comment>
<dbReference type="Gene3D" id="1.10.630.10">
    <property type="entry name" value="Cytochrome P450"/>
    <property type="match status" value="1"/>
</dbReference>
<dbReference type="InterPro" id="IPR036396">
    <property type="entry name" value="Cyt_P450_sf"/>
</dbReference>
<evidence type="ECO:0000256" key="6">
    <source>
        <dbReference type="ARBA" id="ARBA00022723"/>
    </source>
</evidence>
<keyword evidence="11 12" id="KW-0472">Membrane</keyword>
<dbReference type="InterPro" id="IPR050665">
    <property type="entry name" value="Cytochrome_P450_Monooxygen"/>
</dbReference>
<evidence type="ECO:0000256" key="3">
    <source>
        <dbReference type="ARBA" id="ARBA00010617"/>
    </source>
</evidence>
<evidence type="ECO:0000256" key="7">
    <source>
        <dbReference type="ARBA" id="ARBA00022989"/>
    </source>
</evidence>
<evidence type="ECO:0000313" key="14">
    <source>
        <dbReference type="Proteomes" id="UP001457282"/>
    </source>
</evidence>
<accession>A0AAW1XP31</accession>
<reference evidence="13 14" key="1">
    <citation type="journal article" date="2023" name="G3 (Bethesda)">
        <title>A chromosome-length genome assembly and annotation of blackberry (Rubus argutus, cv. 'Hillquist').</title>
        <authorList>
            <person name="Bruna T."/>
            <person name="Aryal R."/>
            <person name="Dudchenko O."/>
            <person name="Sargent D.J."/>
            <person name="Mead D."/>
            <person name="Buti M."/>
            <person name="Cavallini A."/>
            <person name="Hytonen T."/>
            <person name="Andres J."/>
            <person name="Pham M."/>
            <person name="Weisz D."/>
            <person name="Mascagni F."/>
            <person name="Usai G."/>
            <person name="Natali L."/>
            <person name="Bassil N."/>
            <person name="Fernandez G.E."/>
            <person name="Lomsadze A."/>
            <person name="Armour M."/>
            <person name="Olukolu B."/>
            <person name="Poorten T."/>
            <person name="Britton C."/>
            <person name="Davik J."/>
            <person name="Ashrafi H."/>
            <person name="Aiden E.L."/>
            <person name="Borodovsky M."/>
            <person name="Worthington M."/>
        </authorList>
    </citation>
    <scope>NUCLEOTIDE SEQUENCE [LARGE SCALE GENOMIC DNA]</scope>
    <source>
        <strain evidence="13">PI 553951</strain>
    </source>
</reference>
<feature type="transmembrane region" description="Helical" evidence="12">
    <location>
        <begin position="6"/>
        <end position="32"/>
    </location>
</feature>
<dbReference type="Proteomes" id="UP001457282">
    <property type="component" value="Unassembled WGS sequence"/>
</dbReference>
<name>A0AAW1XP31_RUBAR</name>
<evidence type="ECO:0000256" key="11">
    <source>
        <dbReference type="ARBA" id="ARBA00023136"/>
    </source>
</evidence>
<evidence type="ECO:0000256" key="1">
    <source>
        <dbReference type="ARBA" id="ARBA00001971"/>
    </source>
</evidence>
<dbReference type="InterPro" id="IPR001128">
    <property type="entry name" value="Cyt_P450"/>
</dbReference>
<dbReference type="GO" id="GO:0016020">
    <property type="term" value="C:membrane"/>
    <property type="evidence" value="ECO:0007669"/>
    <property type="project" value="UniProtKB-SubCell"/>
</dbReference>
<comment type="cofactor">
    <cofactor evidence="1">
        <name>heme</name>
        <dbReference type="ChEBI" id="CHEBI:30413"/>
    </cofactor>
</comment>
<dbReference type="InterPro" id="IPR002402">
    <property type="entry name" value="Cyt_P450_E_grp-II"/>
</dbReference>
<dbReference type="GO" id="GO:0004497">
    <property type="term" value="F:monooxygenase activity"/>
    <property type="evidence" value="ECO:0007669"/>
    <property type="project" value="UniProtKB-KW"/>
</dbReference>
<keyword evidence="5 12" id="KW-0812">Transmembrane</keyword>